<name>A0ABW7Y9D4_STRCE</name>
<dbReference type="EMBL" id="JBITDC010000013">
    <property type="protein sequence ID" value="MFI5678996.1"/>
    <property type="molecule type" value="Genomic_DNA"/>
</dbReference>
<sequence length="238" mass="24950">MRASPAVRGLRAAVFAALCVLLAAGGHVLATGMAPPVWVQAVGFLPVFAGACLLGGRERSLVAIGGATLVAQGALHLAFGTVRPRAAATARDQGAPTTRGAYAGTAVHGMRGPHMVHPHTTSAHTMASHTMGAHAIASHQMGAHALTPHATVAHVSAAVLLTWWLRRGEAALFSLLRRTATLVPGLAAWWRVRRGARYVPATPRRRRPATAGPRILRPALLRHAVQRRGPPAMTPYTV</sequence>
<reference evidence="1 2" key="1">
    <citation type="submission" date="2024-10" db="EMBL/GenBank/DDBJ databases">
        <title>The Natural Products Discovery Center: Release of the First 8490 Sequenced Strains for Exploring Actinobacteria Biosynthetic Diversity.</title>
        <authorList>
            <person name="Kalkreuter E."/>
            <person name="Kautsar S.A."/>
            <person name="Yang D."/>
            <person name="Bader C.D."/>
            <person name="Teijaro C.N."/>
            <person name="Fluegel L."/>
            <person name="Davis C.M."/>
            <person name="Simpson J.R."/>
            <person name="Lauterbach L."/>
            <person name="Steele A.D."/>
            <person name="Gui C."/>
            <person name="Meng S."/>
            <person name="Li G."/>
            <person name="Viehrig K."/>
            <person name="Ye F."/>
            <person name="Su P."/>
            <person name="Kiefer A.F."/>
            <person name="Nichols A."/>
            <person name="Cepeda A.J."/>
            <person name="Yan W."/>
            <person name="Fan B."/>
            <person name="Jiang Y."/>
            <person name="Adhikari A."/>
            <person name="Zheng C.-J."/>
            <person name="Schuster L."/>
            <person name="Cowan T.M."/>
            <person name="Smanski M.J."/>
            <person name="Chevrette M.G."/>
            <person name="De Carvalho L.P.S."/>
            <person name="Shen B."/>
        </authorList>
    </citation>
    <scope>NUCLEOTIDE SEQUENCE [LARGE SCALE GENOMIC DNA]</scope>
    <source>
        <strain evidence="1 2">NPDC051599</strain>
    </source>
</reference>
<gene>
    <name evidence="1" type="ORF">ACIA8P_30795</name>
</gene>
<comment type="caution">
    <text evidence="1">The sequence shown here is derived from an EMBL/GenBank/DDBJ whole genome shotgun (WGS) entry which is preliminary data.</text>
</comment>
<proteinExistence type="predicted"/>
<dbReference type="RefSeq" id="WP_398659499.1">
    <property type="nucleotide sequence ID" value="NZ_JBITDC010000013.1"/>
</dbReference>
<accession>A0ABW7Y9D4</accession>
<evidence type="ECO:0000313" key="1">
    <source>
        <dbReference type="EMBL" id="MFI5678996.1"/>
    </source>
</evidence>
<keyword evidence="2" id="KW-1185">Reference proteome</keyword>
<organism evidence="1 2">
    <name type="scientific">Streptomyces cellulosae</name>
    <dbReference type="NCBI Taxonomy" id="1968"/>
    <lineage>
        <taxon>Bacteria</taxon>
        <taxon>Bacillati</taxon>
        <taxon>Actinomycetota</taxon>
        <taxon>Actinomycetes</taxon>
        <taxon>Kitasatosporales</taxon>
        <taxon>Streptomycetaceae</taxon>
        <taxon>Streptomyces</taxon>
    </lineage>
</organism>
<dbReference type="Proteomes" id="UP001612415">
    <property type="component" value="Unassembled WGS sequence"/>
</dbReference>
<evidence type="ECO:0000313" key="2">
    <source>
        <dbReference type="Proteomes" id="UP001612415"/>
    </source>
</evidence>
<evidence type="ECO:0008006" key="3">
    <source>
        <dbReference type="Google" id="ProtNLM"/>
    </source>
</evidence>
<protein>
    <recommendedName>
        <fullName evidence="3">Integral membrane protein</fullName>
    </recommendedName>
</protein>